<organism evidence="5 6">
    <name type="scientific">Serinibacter arcticus</name>
    <dbReference type="NCBI Taxonomy" id="1655435"/>
    <lineage>
        <taxon>Bacteria</taxon>
        <taxon>Bacillati</taxon>
        <taxon>Actinomycetota</taxon>
        <taxon>Actinomycetes</taxon>
        <taxon>Micrococcales</taxon>
        <taxon>Beutenbergiaceae</taxon>
        <taxon>Serinibacter</taxon>
    </lineage>
</organism>
<gene>
    <name evidence="5" type="ORF">C8046_10545</name>
</gene>
<evidence type="ECO:0000256" key="3">
    <source>
        <dbReference type="ARBA" id="ARBA00038502"/>
    </source>
</evidence>
<sequence>MNEPGRSDGSVTRLLTVGDVPELTAALRDNRAFLKPWEPTHEDAYFTVRGQDLVTRALLTAYGAGTIVPLVILDDDGAIVGRITLTGIVRGAFLSGTIGYWVAEHAGGRGLATAAVGDVVDLAFGRLGLHRVEAGTLLHNAASQRVLAKNGFTRYGEAPSYLRIDGAWRDHVLFQRVREEPQLTPPA</sequence>
<dbReference type="Gene3D" id="3.40.630.30">
    <property type="match status" value="1"/>
</dbReference>
<evidence type="ECO:0000256" key="1">
    <source>
        <dbReference type="ARBA" id="ARBA00022679"/>
    </source>
</evidence>
<dbReference type="SUPFAM" id="SSF55729">
    <property type="entry name" value="Acyl-CoA N-acyltransferases (Nat)"/>
    <property type="match status" value="1"/>
</dbReference>
<dbReference type="AlphaFoldDB" id="A0A2U1ZVS0"/>
<dbReference type="InterPro" id="IPR016181">
    <property type="entry name" value="Acyl_CoA_acyltransferase"/>
</dbReference>
<dbReference type="GO" id="GO:0005737">
    <property type="term" value="C:cytoplasm"/>
    <property type="evidence" value="ECO:0007669"/>
    <property type="project" value="TreeGrafter"/>
</dbReference>
<keyword evidence="6" id="KW-1185">Reference proteome</keyword>
<dbReference type="GO" id="GO:0008999">
    <property type="term" value="F:protein-N-terminal-alanine acetyltransferase activity"/>
    <property type="evidence" value="ECO:0007669"/>
    <property type="project" value="TreeGrafter"/>
</dbReference>
<dbReference type="EMBL" id="PYHR01000002">
    <property type="protein sequence ID" value="PWD51022.1"/>
    <property type="molecule type" value="Genomic_DNA"/>
</dbReference>
<comment type="caution">
    <text evidence="5">The sequence shown here is derived from an EMBL/GenBank/DDBJ whole genome shotgun (WGS) entry which is preliminary data.</text>
</comment>
<dbReference type="PANTHER" id="PTHR43792">
    <property type="entry name" value="GNAT FAMILY, PUTATIVE (AFU_ORTHOLOGUE AFUA_3G00765)-RELATED-RELATED"/>
    <property type="match status" value="1"/>
</dbReference>
<evidence type="ECO:0000256" key="2">
    <source>
        <dbReference type="ARBA" id="ARBA00023315"/>
    </source>
</evidence>
<keyword evidence="1" id="KW-0808">Transferase</keyword>
<dbReference type="InterPro" id="IPR000182">
    <property type="entry name" value="GNAT_dom"/>
</dbReference>
<evidence type="ECO:0000313" key="6">
    <source>
        <dbReference type="Proteomes" id="UP000245166"/>
    </source>
</evidence>
<reference evidence="5 6" key="1">
    <citation type="submission" date="2018-03" db="EMBL/GenBank/DDBJ databases">
        <title>Genome assembly of novel Miniimonas species PCH200.</title>
        <authorList>
            <person name="Thakur V."/>
            <person name="Kumar V."/>
            <person name="Singh D."/>
        </authorList>
    </citation>
    <scope>NUCLEOTIDE SEQUENCE [LARGE SCALE GENOMIC DNA]</scope>
    <source>
        <strain evidence="5 6">PCH200</strain>
    </source>
</reference>
<dbReference type="OrthoDB" id="5242221at2"/>
<evidence type="ECO:0000313" key="5">
    <source>
        <dbReference type="EMBL" id="PWD51022.1"/>
    </source>
</evidence>
<dbReference type="InterPro" id="IPR051531">
    <property type="entry name" value="N-acetyltransferase"/>
</dbReference>
<dbReference type="PANTHER" id="PTHR43792:SF8">
    <property type="entry name" value="[RIBOSOMAL PROTEIN US5]-ALANINE N-ACETYLTRANSFERASE"/>
    <property type="match status" value="1"/>
</dbReference>
<dbReference type="Proteomes" id="UP000245166">
    <property type="component" value="Unassembled WGS sequence"/>
</dbReference>
<dbReference type="Pfam" id="PF13302">
    <property type="entry name" value="Acetyltransf_3"/>
    <property type="match status" value="1"/>
</dbReference>
<accession>A0A2U1ZVS0</accession>
<name>A0A2U1ZVS0_9MICO</name>
<keyword evidence="2" id="KW-0012">Acyltransferase</keyword>
<feature type="domain" description="N-acetyltransferase" evidence="4">
    <location>
        <begin position="10"/>
        <end position="179"/>
    </location>
</feature>
<comment type="similarity">
    <text evidence="3">Belongs to the acetyltransferase family. RimJ subfamily.</text>
</comment>
<proteinExistence type="inferred from homology"/>
<dbReference type="RefSeq" id="WP_109229403.1">
    <property type="nucleotide sequence ID" value="NZ_PYHR01000002.1"/>
</dbReference>
<protein>
    <submittedName>
        <fullName evidence="5">Alanine acetyltransferase</fullName>
    </submittedName>
</protein>
<dbReference type="PROSITE" id="PS51186">
    <property type="entry name" value="GNAT"/>
    <property type="match status" value="1"/>
</dbReference>
<evidence type="ECO:0000259" key="4">
    <source>
        <dbReference type="PROSITE" id="PS51186"/>
    </source>
</evidence>